<keyword evidence="2" id="KW-1185">Reference proteome</keyword>
<sequence length="64" mass="7190">MAIPAEKFRLLAAPDGVFCPQAPKPKKRTAIKEASNGIFETFSFQYPFCERKNPAHFHIVGDKP</sequence>
<reference evidence="1 2" key="1">
    <citation type="journal article" date="2012" name="J. Bacteriol.">
        <title>Complete Genome Sequence of Leptospirillum ferrooxidans Strain C2-3, Isolated from a Fresh Volcanic Ash Deposit on the Island of Miyake, Japan.</title>
        <authorList>
            <person name="Fujimura R."/>
            <person name="Sato Y."/>
            <person name="Nishizawa T."/>
            <person name="Oshima K."/>
            <person name="Kim S.-W."/>
            <person name="Hattori M."/>
            <person name="Kamijo T."/>
            <person name="Ohta H."/>
        </authorList>
    </citation>
    <scope>NUCLEOTIDE SEQUENCE [LARGE SCALE GENOMIC DNA]</scope>
    <source>
        <strain evidence="1 2">C2-3</strain>
    </source>
</reference>
<accession>I0IND9</accession>
<dbReference type="KEGG" id="lfc:LFE_1095"/>
<dbReference type="EMBL" id="AP012342">
    <property type="protein sequence ID" value="BAM06788.1"/>
    <property type="molecule type" value="Genomic_DNA"/>
</dbReference>
<proteinExistence type="predicted"/>
<name>I0IND9_LEPFC</name>
<organism evidence="1 2">
    <name type="scientific">Leptospirillum ferrooxidans (strain C2-3)</name>
    <dbReference type="NCBI Taxonomy" id="1162668"/>
    <lineage>
        <taxon>Bacteria</taxon>
        <taxon>Pseudomonadati</taxon>
        <taxon>Nitrospirota</taxon>
        <taxon>Nitrospiria</taxon>
        <taxon>Nitrospirales</taxon>
        <taxon>Nitrospiraceae</taxon>
        <taxon>Leptospirillum</taxon>
    </lineage>
</organism>
<dbReference type="AlphaFoldDB" id="I0IND9"/>
<evidence type="ECO:0000313" key="2">
    <source>
        <dbReference type="Proteomes" id="UP000007382"/>
    </source>
</evidence>
<reference evidence="2" key="2">
    <citation type="submission" date="2012-03" db="EMBL/GenBank/DDBJ databases">
        <title>The complete genome sequence of the pioneer microbe on fresh volcanic deposit, Leptospirillum ferrooxidans strain C2-3.</title>
        <authorList>
            <person name="Fujimura R."/>
            <person name="Sato Y."/>
            <person name="Nishizawa T."/>
            <person name="Nanba K."/>
            <person name="Oshima K."/>
            <person name="Hattori M."/>
            <person name="Kamijo T."/>
            <person name="Ohta H."/>
        </authorList>
    </citation>
    <scope>NUCLEOTIDE SEQUENCE [LARGE SCALE GENOMIC DNA]</scope>
    <source>
        <strain evidence="2">C2-3</strain>
    </source>
</reference>
<protein>
    <submittedName>
        <fullName evidence="1">Uncharacterized protein</fullName>
    </submittedName>
</protein>
<dbReference type="HOGENOM" id="CLU_2862316_0_0_0"/>
<gene>
    <name evidence="1" type="ordered locus">LFE_1095</name>
</gene>
<evidence type="ECO:0000313" key="1">
    <source>
        <dbReference type="EMBL" id="BAM06788.1"/>
    </source>
</evidence>
<dbReference type="Proteomes" id="UP000007382">
    <property type="component" value="Chromosome"/>
</dbReference>